<dbReference type="AlphaFoldDB" id="A0A844YCA2"/>
<evidence type="ECO:0000256" key="1">
    <source>
        <dbReference type="ARBA" id="ARBA00010457"/>
    </source>
</evidence>
<accession>A0A844YCA2</accession>
<dbReference type="EMBL" id="WTYD01000002">
    <property type="protein sequence ID" value="MXO54582.1"/>
    <property type="molecule type" value="Genomic_DNA"/>
</dbReference>
<dbReference type="InterPro" id="IPR024134">
    <property type="entry name" value="SOD_Cu/Zn_/chaperone"/>
</dbReference>
<feature type="domain" description="Superoxide dismutase copper/zinc binding" evidence="3">
    <location>
        <begin position="26"/>
        <end position="154"/>
    </location>
</feature>
<gene>
    <name evidence="4" type="ORF">GRI47_11280</name>
</gene>
<dbReference type="PANTHER" id="PTHR10003">
    <property type="entry name" value="SUPEROXIDE DISMUTASE CU-ZN -RELATED"/>
    <property type="match status" value="1"/>
</dbReference>
<dbReference type="InterPro" id="IPR036423">
    <property type="entry name" value="SOD-like_Cu/Zn_dom_sf"/>
</dbReference>
<dbReference type="CDD" id="cd00305">
    <property type="entry name" value="Cu-Zn_Superoxide_Dismutase"/>
    <property type="match status" value="1"/>
</dbReference>
<evidence type="ECO:0000313" key="4">
    <source>
        <dbReference type="EMBL" id="MXO54582.1"/>
    </source>
</evidence>
<dbReference type="GO" id="GO:0005507">
    <property type="term" value="F:copper ion binding"/>
    <property type="evidence" value="ECO:0007669"/>
    <property type="project" value="InterPro"/>
</dbReference>
<protein>
    <submittedName>
        <fullName evidence="4">Superoxide dismutase family protein</fullName>
    </submittedName>
</protein>
<dbReference type="InterPro" id="IPR001424">
    <property type="entry name" value="SOD_Cu_Zn_dom"/>
</dbReference>
<organism evidence="4 5">
    <name type="scientific">Qipengyuania pelagi</name>
    <dbReference type="NCBI Taxonomy" id="994320"/>
    <lineage>
        <taxon>Bacteria</taxon>
        <taxon>Pseudomonadati</taxon>
        <taxon>Pseudomonadota</taxon>
        <taxon>Alphaproteobacteria</taxon>
        <taxon>Sphingomonadales</taxon>
        <taxon>Erythrobacteraceae</taxon>
        <taxon>Qipengyuania</taxon>
    </lineage>
</organism>
<evidence type="ECO:0000259" key="3">
    <source>
        <dbReference type="Pfam" id="PF00080"/>
    </source>
</evidence>
<dbReference type="Pfam" id="PF00080">
    <property type="entry name" value="Sod_Cu"/>
    <property type="match status" value="1"/>
</dbReference>
<name>A0A844YCA2_9SPHN</name>
<dbReference type="OrthoDB" id="5431326at2"/>
<comment type="similarity">
    <text evidence="1">Belongs to the Cu-Zn superoxide dismutase family.</text>
</comment>
<keyword evidence="5" id="KW-1185">Reference proteome</keyword>
<comment type="caution">
    <text evidence="4">The sequence shown here is derived from an EMBL/GenBank/DDBJ whole genome shotgun (WGS) entry which is preliminary data.</text>
</comment>
<sequence length="158" mass="15976">MSDTQGMAGDTIGTASLAFANGSPAGTAMLMRSGDGYSIMVQARGLTPGAHGFHLHTTGRCDAPDFTSAGGHLNPGDRSHGRLSAQGPHLGDLTNLQVGSDGTVTATVEIPNVRADALAQIFDTDGTAVMIHAGPDDYRSDPAGDAGSRVACGVLVRS</sequence>
<evidence type="ECO:0000256" key="2">
    <source>
        <dbReference type="SAM" id="MobiDB-lite"/>
    </source>
</evidence>
<feature type="region of interest" description="Disordered" evidence="2">
    <location>
        <begin position="66"/>
        <end position="95"/>
    </location>
</feature>
<dbReference type="Gene3D" id="2.60.40.200">
    <property type="entry name" value="Superoxide dismutase, copper/zinc binding domain"/>
    <property type="match status" value="1"/>
</dbReference>
<dbReference type="GO" id="GO:0006801">
    <property type="term" value="P:superoxide metabolic process"/>
    <property type="evidence" value="ECO:0007669"/>
    <property type="project" value="InterPro"/>
</dbReference>
<reference evidence="4 5" key="1">
    <citation type="submission" date="2019-12" db="EMBL/GenBank/DDBJ databases">
        <title>Genomic-based taxomic classification of the family Erythrobacteraceae.</title>
        <authorList>
            <person name="Xu L."/>
        </authorList>
    </citation>
    <scope>NUCLEOTIDE SEQUENCE [LARGE SCALE GENOMIC DNA]</scope>
    <source>
        <strain evidence="4 5">JCM 17468</strain>
    </source>
</reference>
<proteinExistence type="inferred from homology"/>
<dbReference type="Proteomes" id="UP000430272">
    <property type="component" value="Unassembled WGS sequence"/>
</dbReference>
<dbReference type="SUPFAM" id="SSF49329">
    <property type="entry name" value="Cu,Zn superoxide dismutase-like"/>
    <property type="match status" value="1"/>
</dbReference>
<evidence type="ECO:0000313" key="5">
    <source>
        <dbReference type="Proteomes" id="UP000430272"/>
    </source>
</evidence>